<reference evidence="1" key="1">
    <citation type="submission" date="2024-05" db="EMBL/GenBank/DDBJ databases">
        <authorList>
            <person name="Ferriol-Gonzalez C."/>
            <person name="Concha-Eloko R."/>
            <person name="Bernabeu-Gimeno M."/>
            <person name="Fernandez-Cuenca F."/>
            <person name="Canada-Garcia J.E."/>
            <person name="Garcia-Cobos S."/>
            <person name="Sanjuan R."/>
            <person name="Domingo-Calap P."/>
        </authorList>
    </citation>
    <scope>NUCLEOTIDE SEQUENCE</scope>
</reference>
<protein>
    <submittedName>
        <fullName evidence="1">Uncharacterized protein</fullName>
    </submittedName>
</protein>
<sequence length="111" mass="12629">MGVSMHSRITTQETIMSSIVSQSIITRRIIGSWMFKQHKTAIVSRVNPNPRDIYVLYRVNCYGYKILLTVWDSGKVFAELRAFGHIACTASTLAGFISLLKNCKRWSEEAK</sequence>
<name>A0AAU8EGP9_9VIRU</name>
<accession>A0AAU8EGP9</accession>
<evidence type="ECO:0000313" key="1">
    <source>
        <dbReference type="EMBL" id="XCG96866.1"/>
    </source>
</evidence>
<dbReference type="EMBL" id="PP848851">
    <property type="protein sequence ID" value="XCG96866.1"/>
    <property type="molecule type" value="Genomic_DNA"/>
</dbReference>
<proteinExistence type="predicted"/>
<gene>
    <name evidence="1" type="ORF">vBKpn2P2_18</name>
</gene>
<organism evidence="1">
    <name type="scientific">Klebsiella phage vB_Kpn2-P2</name>
    <dbReference type="NCBI Taxonomy" id="3230849"/>
    <lineage>
        <taxon>Viruses</taxon>
    </lineage>
</organism>